<evidence type="ECO:0000313" key="2">
    <source>
        <dbReference type="Proteomes" id="UP000034103"/>
    </source>
</evidence>
<dbReference type="RefSeq" id="WP_046662886.1">
    <property type="nucleotide sequence ID" value="NZ_CP011304.1"/>
</dbReference>
<dbReference type="EMBL" id="CP011304">
    <property type="protein sequence ID" value="AKE65725.1"/>
    <property type="molecule type" value="Genomic_DNA"/>
</dbReference>
<proteinExistence type="predicted"/>
<dbReference type="PANTHER" id="PTHR34127">
    <property type="entry name" value="OS04G0405600 PROTEIN"/>
    <property type="match status" value="1"/>
</dbReference>
<evidence type="ECO:0008006" key="3">
    <source>
        <dbReference type="Google" id="ProtNLM"/>
    </source>
</evidence>
<dbReference type="HOGENOM" id="CLU_836347_0_0_3"/>
<dbReference type="AlphaFoldDB" id="A0A0F6RMN9"/>
<organism evidence="1 2">
    <name type="scientific">Microcystis aeruginosa NIES-2549</name>
    <dbReference type="NCBI Taxonomy" id="1641812"/>
    <lineage>
        <taxon>Bacteria</taxon>
        <taxon>Bacillati</taxon>
        <taxon>Cyanobacteriota</taxon>
        <taxon>Cyanophyceae</taxon>
        <taxon>Oscillatoriophycideae</taxon>
        <taxon>Chroococcales</taxon>
        <taxon>Microcystaceae</taxon>
        <taxon>Microcystis</taxon>
    </lineage>
</organism>
<dbReference type="PATRIC" id="fig|1641812.3.peg.3495"/>
<dbReference type="Proteomes" id="UP000034103">
    <property type="component" value="Chromosome"/>
</dbReference>
<gene>
    <name evidence="1" type="ORF">MYAER_3387</name>
</gene>
<sequence length="300" mass="34462">MNTKFKFIPLSFHWCAIHPQPIGVVYFIGGAFFGTFPNFFYRYLLQEVFEQGYTIVAIPYRFTFDHWSVAINIFKDLEEVRKSLYQEALSLNYTTNIGIYLESPIAQNSYYVWIGHSLGCKYIQLLEILTELDSPDLEDLKKSPILRQCGIQEQAKNIRKSLDGITLADVSLKNQPSIFLAPVIAGIQNAIPIPFLAKLLQYFGLDVRPSVKETKCLISQSSYFQILDIIAFSKDKQASKTVEWFDHIFEAKKRLKALIVLPDRIHLAPLGYQDGDREVAKTVIYALEKLRTKLSMVLFQ</sequence>
<dbReference type="InterPro" id="IPR029058">
    <property type="entry name" value="AB_hydrolase_fold"/>
</dbReference>
<protein>
    <recommendedName>
        <fullName evidence="3">DUF1350 domain-containing protein</fullName>
    </recommendedName>
</protein>
<dbReference type="PANTHER" id="PTHR34127:SF1">
    <property type="entry name" value="OS04G0405600 PROTEIN"/>
    <property type="match status" value="1"/>
</dbReference>
<dbReference type="SUPFAM" id="SSF53474">
    <property type="entry name" value="alpha/beta-Hydrolases"/>
    <property type="match status" value="1"/>
</dbReference>
<evidence type="ECO:0000313" key="1">
    <source>
        <dbReference type="EMBL" id="AKE65725.1"/>
    </source>
</evidence>
<accession>A0A0F6RMN9</accession>
<dbReference type="ESTHER" id="micae-a0a0f6rmn9">
    <property type="family name" value="Duf_1350"/>
</dbReference>
<dbReference type="InterPro" id="IPR010765">
    <property type="entry name" value="DUF1350"/>
</dbReference>
<reference evidence="1 2" key="1">
    <citation type="journal article" date="2015" name="Genome Announc.">
        <title>Complete Genome Sequence of Microcystis aeruginosa NIES-2549, a Bloom-Forming Cyanobacterium from Lake Kasumigaura, Japan.</title>
        <authorList>
            <person name="Yamaguchi H."/>
            <person name="Suzuki S."/>
            <person name="Tanabe Y."/>
            <person name="Osana Y."/>
            <person name="Shimura Y."/>
            <person name="Ishida K."/>
            <person name="Kawachi M."/>
        </authorList>
    </citation>
    <scope>NUCLEOTIDE SEQUENCE [LARGE SCALE GENOMIC DNA]</scope>
    <source>
        <strain evidence="1 2">NIES-2549</strain>
    </source>
</reference>
<name>A0A0F6RMN9_MICAE</name>
<dbReference type="Pfam" id="PF07082">
    <property type="entry name" value="DUF1350"/>
    <property type="match status" value="1"/>
</dbReference>